<dbReference type="AlphaFoldDB" id="A0A2S1YHJ1"/>
<evidence type="ECO:0000313" key="1">
    <source>
        <dbReference type="EMBL" id="AWK03505.1"/>
    </source>
</evidence>
<dbReference type="OrthoDB" id="1333061at2"/>
<proteinExistence type="predicted"/>
<reference evidence="1 2" key="1">
    <citation type="submission" date="2018-05" db="EMBL/GenBank/DDBJ databases">
        <title>Genome sequencing of Flavobacterium sp. HYN0056.</title>
        <authorList>
            <person name="Yi H."/>
            <person name="Baek C."/>
        </authorList>
    </citation>
    <scope>NUCLEOTIDE SEQUENCE [LARGE SCALE GENOMIC DNA]</scope>
    <source>
        <strain evidence="1 2">HYN0056</strain>
    </source>
</reference>
<dbReference type="RefSeq" id="WP_109191070.1">
    <property type="nucleotide sequence ID" value="NZ_CP029255.1"/>
</dbReference>
<dbReference type="Proteomes" id="UP000245250">
    <property type="component" value="Chromosome"/>
</dbReference>
<sequence>MKLKITILFVLSVLMISCSSEEDSKSKQFTFLDFEKDVLLPSPNSQSIIFYSFDFDENLGKWELKLTDSENNDVPVVLTSAAKTNFAYNEGKNYVQKVIISAALKIEGVYTLVIKNKTTNQIYTDRFLVNSDVFDQLKTETWESYNVSPDITPTTVYDYYYFHNLKNTIGSEIKTNGIVGIDLEDKKTLQKYSLDFSINTYTKKVEFIIPTGVPAGIYFVSVRYNTLTSAYFVKDIVVQKEKKPAILSINKNTFKGGETMVLKGSDFRYKMDLNLFSATEFRQFELLTSLVFQDKNGTGEIYLSTYKMDPTFTYMNAEATEINFPIPKNTGETDWFYSNLNEKIYFEGTVSVKTGSFVSEAIPIRIDYK</sequence>
<accession>A0A2S1YHJ1</accession>
<dbReference type="PROSITE" id="PS51257">
    <property type="entry name" value="PROKAR_LIPOPROTEIN"/>
    <property type="match status" value="1"/>
</dbReference>
<dbReference type="EMBL" id="CP029255">
    <property type="protein sequence ID" value="AWK03505.1"/>
    <property type="molecule type" value="Genomic_DNA"/>
</dbReference>
<keyword evidence="2" id="KW-1185">Reference proteome</keyword>
<name>A0A2S1YHJ1_9FLAO</name>
<protein>
    <submittedName>
        <fullName evidence="1">Uncharacterized protein</fullName>
    </submittedName>
</protein>
<dbReference type="KEGG" id="fcr:HYN56_04420"/>
<organism evidence="1 2">
    <name type="scientific">Flavobacterium crocinum</name>
    <dbReference type="NCBI Taxonomy" id="2183896"/>
    <lineage>
        <taxon>Bacteria</taxon>
        <taxon>Pseudomonadati</taxon>
        <taxon>Bacteroidota</taxon>
        <taxon>Flavobacteriia</taxon>
        <taxon>Flavobacteriales</taxon>
        <taxon>Flavobacteriaceae</taxon>
        <taxon>Flavobacterium</taxon>
    </lineage>
</organism>
<evidence type="ECO:0000313" key="2">
    <source>
        <dbReference type="Proteomes" id="UP000245250"/>
    </source>
</evidence>
<gene>
    <name evidence="1" type="ORF">HYN56_04420</name>
</gene>